<dbReference type="EMBL" id="ANIX01004549">
    <property type="protein sequence ID" value="ETP00247.1"/>
    <property type="molecule type" value="Genomic_DNA"/>
</dbReference>
<reference evidence="1 2" key="1">
    <citation type="submission" date="2013-11" db="EMBL/GenBank/DDBJ databases">
        <title>The Genome Sequence of Phytophthora parasitica CJ01A1.</title>
        <authorList>
            <consortium name="The Broad Institute Genomics Platform"/>
            <person name="Russ C."/>
            <person name="Tyler B."/>
            <person name="Panabieres F."/>
            <person name="Shan W."/>
            <person name="Tripathy S."/>
            <person name="Grunwald N."/>
            <person name="Machado M."/>
            <person name="Johnson C.S."/>
            <person name="Walker B."/>
            <person name="Young S.K."/>
            <person name="Zeng Q."/>
            <person name="Gargeya S."/>
            <person name="Fitzgerald M."/>
            <person name="Haas B."/>
            <person name="Abouelleil A."/>
            <person name="Allen A.W."/>
            <person name="Alvarado L."/>
            <person name="Arachchi H.M."/>
            <person name="Berlin A.M."/>
            <person name="Chapman S.B."/>
            <person name="Gainer-Dewar J."/>
            <person name="Goldberg J."/>
            <person name="Griggs A."/>
            <person name="Gujja S."/>
            <person name="Hansen M."/>
            <person name="Howarth C."/>
            <person name="Imamovic A."/>
            <person name="Ireland A."/>
            <person name="Larimer J."/>
            <person name="McCowan C."/>
            <person name="Murphy C."/>
            <person name="Pearson M."/>
            <person name="Poon T.W."/>
            <person name="Priest M."/>
            <person name="Roberts A."/>
            <person name="Saif S."/>
            <person name="Shea T."/>
            <person name="Sisk P."/>
            <person name="Sykes S."/>
            <person name="Wortman J."/>
            <person name="Nusbaum C."/>
            <person name="Birren B."/>
        </authorList>
    </citation>
    <scope>NUCLEOTIDE SEQUENCE [LARGE SCALE GENOMIC DNA]</scope>
    <source>
        <strain evidence="1 2">CJ01A1</strain>
    </source>
</reference>
<gene>
    <name evidence="1" type="ORF">F441_22333</name>
</gene>
<evidence type="ECO:0000313" key="2">
    <source>
        <dbReference type="Proteomes" id="UP000018958"/>
    </source>
</evidence>
<dbReference type="AlphaFoldDB" id="W2VPI4"/>
<sequence>MAVNTANMLALHFHRRLHQYVRFRYAKEGKIQLSFNKTKKLVNNRYRVQEVQEFDTNGNQTATTKMWGAWDKWRTSEKRVRHEFVDEGFYFVTKVYDMNSWMKGFVEKHPRQEELISTRYYHNRALSYHLTLH</sequence>
<name>W2VPI4_PHYNI</name>
<accession>W2VPI4</accession>
<dbReference type="Proteomes" id="UP000018958">
    <property type="component" value="Unassembled WGS sequence"/>
</dbReference>
<proteinExistence type="predicted"/>
<comment type="caution">
    <text evidence="1">The sequence shown here is derived from an EMBL/GenBank/DDBJ whole genome shotgun (WGS) entry which is preliminary data.</text>
</comment>
<protein>
    <submittedName>
        <fullName evidence="1">Uncharacterized protein</fullName>
    </submittedName>
</protein>
<evidence type="ECO:0000313" key="1">
    <source>
        <dbReference type="EMBL" id="ETP00247.1"/>
    </source>
</evidence>
<organism evidence="1 2">
    <name type="scientific">Phytophthora nicotianae CJ01A1</name>
    <dbReference type="NCBI Taxonomy" id="1317063"/>
    <lineage>
        <taxon>Eukaryota</taxon>
        <taxon>Sar</taxon>
        <taxon>Stramenopiles</taxon>
        <taxon>Oomycota</taxon>
        <taxon>Peronosporomycetes</taxon>
        <taxon>Peronosporales</taxon>
        <taxon>Peronosporaceae</taxon>
        <taxon>Phytophthora</taxon>
    </lineage>
</organism>